<feature type="region of interest" description="Disordered" evidence="1">
    <location>
        <begin position="1"/>
        <end position="26"/>
    </location>
</feature>
<reference evidence="2 3" key="1">
    <citation type="journal article" date="2024" name="Plant Biotechnol. J.">
        <title>Dendrobium thyrsiflorum genome and its molecular insights into genes involved in important horticultural traits.</title>
        <authorList>
            <person name="Chen B."/>
            <person name="Wang J.Y."/>
            <person name="Zheng P.J."/>
            <person name="Li K.L."/>
            <person name="Liang Y.M."/>
            <person name="Chen X.F."/>
            <person name="Zhang C."/>
            <person name="Zhao X."/>
            <person name="He X."/>
            <person name="Zhang G.Q."/>
            <person name="Liu Z.J."/>
            <person name="Xu Q."/>
        </authorList>
    </citation>
    <scope>NUCLEOTIDE SEQUENCE [LARGE SCALE GENOMIC DNA]</scope>
    <source>
        <strain evidence="2">GZMU011</strain>
    </source>
</reference>
<gene>
    <name evidence="2" type="ORF">M5K25_003767</name>
</gene>
<comment type="caution">
    <text evidence="2">The sequence shown here is derived from an EMBL/GenBank/DDBJ whole genome shotgun (WGS) entry which is preliminary data.</text>
</comment>
<dbReference type="Proteomes" id="UP001552299">
    <property type="component" value="Unassembled WGS sequence"/>
</dbReference>
<sequence>MGRGKKRKKKKKSEILVPPSSSFTTARQPTVARRMVGEVMMDPIKIPWFRRPGSSWSLVYLVRGGSRPNLIEGSLSAAVGCVVQGYLIDLGWMLEHTGADYDRNIMVPFCDKPPGSEGPDRDCLPMVPFGGKIVGGVRLRGWVRIATRSSISGLIDAFCLFVRVLQIQWRGVVLQWPVIFTIDSLLLFTDRTYSCVKTPVSARDSLPSPRSGEKGCGSLPSPRSGEKGCGSLPSPRSGEKGRGSLPSPRSGEKGRDSLPSPRSDHPSSIVSTPTLINRILFPAVQFKSSTCSVMCISVQVQVLCTAAQVPCIAAQVDFIIIQSKFRQHPDISPVWEKLQGTGPSHHVRRACMSVYGVFKRSVRRNKWHSLPRYKNVYRTCPPRRMYRTGLPSTELQTPKMRFWEGISRLVIGIAPGSLLPCDKSAYR</sequence>
<keyword evidence="3" id="KW-1185">Reference proteome</keyword>
<organism evidence="2 3">
    <name type="scientific">Dendrobium thyrsiflorum</name>
    <name type="common">Pinecone-like raceme dendrobium</name>
    <name type="synonym">Orchid</name>
    <dbReference type="NCBI Taxonomy" id="117978"/>
    <lineage>
        <taxon>Eukaryota</taxon>
        <taxon>Viridiplantae</taxon>
        <taxon>Streptophyta</taxon>
        <taxon>Embryophyta</taxon>
        <taxon>Tracheophyta</taxon>
        <taxon>Spermatophyta</taxon>
        <taxon>Magnoliopsida</taxon>
        <taxon>Liliopsida</taxon>
        <taxon>Asparagales</taxon>
        <taxon>Orchidaceae</taxon>
        <taxon>Epidendroideae</taxon>
        <taxon>Malaxideae</taxon>
        <taxon>Dendrobiinae</taxon>
        <taxon>Dendrobium</taxon>
    </lineage>
</organism>
<evidence type="ECO:0000313" key="2">
    <source>
        <dbReference type="EMBL" id="KAL0925438.1"/>
    </source>
</evidence>
<accession>A0ABD0VSL8</accession>
<feature type="region of interest" description="Disordered" evidence="1">
    <location>
        <begin position="200"/>
        <end position="270"/>
    </location>
</feature>
<dbReference type="AlphaFoldDB" id="A0ABD0VSL8"/>
<proteinExistence type="predicted"/>
<evidence type="ECO:0000313" key="3">
    <source>
        <dbReference type="Proteomes" id="UP001552299"/>
    </source>
</evidence>
<feature type="compositionally biased region" description="Basic residues" evidence="1">
    <location>
        <begin position="1"/>
        <end position="12"/>
    </location>
</feature>
<dbReference type="EMBL" id="JANQDX010000004">
    <property type="protein sequence ID" value="KAL0925438.1"/>
    <property type="molecule type" value="Genomic_DNA"/>
</dbReference>
<evidence type="ECO:0000256" key="1">
    <source>
        <dbReference type="SAM" id="MobiDB-lite"/>
    </source>
</evidence>
<protein>
    <submittedName>
        <fullName evidence="2">Uncharacterized protein</fullName>
    </submittedName>
</protein>
<name>A0ABD0VSL8_DENTH</name>